<dbReference type="SUPFAM" id="SSF51735">
    <property type="entry name" value="NAD(P)-binding Rossmann-fold domains"/>
    <property type="match status" value="1"/>
</dbReference>
<dbReference type="SUPFAM" id="SSF50129">
    <property type="entry name" value="GroES-like"/>
    <property type="match status" value="1"/>
</dbReference>
<evidence type="ECO:0000313" key="4">
    <source>
        <dbReference type="EMBL" id="KAK3392753.1"/>
    </source>
</evidence>
<proteinExistence type="inferred from homology"/>
<dbReference type="InterPro" id="IPR013154">
    <property type="entry name" value="ADH-like_N"/>
</dbReference>
<evidence type="ECO:0000259" key="3">
    <source>
        <dbReference type="SMART" id="SM00829"/>
    </source>
</evidence>
<dbReference type="SMART" id="SM00829">
    <property type="entry name" value="PKS_ER"/>
    <property type="match status" value="1"/>
</dbReference>
<dbReference type="Pfam" id="PF08240">
    <property type="entry name" value="ADH_N"/>
    <property type="match status" value="1"/>
</dbReference>
<keyword evidence="5" id="KW-1185">Reference proteome</keyword>
<accession>A0AAE0U6F5</accession>
<dbReference type="InterPro" id="IPR047122">
    <property type="entry name" value="Trans-enoyl_RdTase-like"/>
</dbReference>
<dbReference type="Gene3D" id="3.90.180.10">
    <property type="entry name" value="Medium-chain alcohol dehydrogenases, catalytic domain"/>
    <property type="match status" value="1"/>
</dbReference>
<comment type="caution">
    <text evidence="4">The sequence shown here is derived from an EMBL/GenBank/DDBJ whole genome shotgun (WGS) entry which is preliminary data.</text>
</comment>
<dbReference type="InterPro" id="IPR011032">
    <property type="entry name" value="GroES-like_sf"/>
</dbReference>
<evidence type="ECO:0000313" key="5">
    <source>
        <dbReference type="Proteomes" id="UP001285441"/>
    </source>
</evidence>
<dbReference type="InterPro" id="IPR020843">
    <property type="entry name" value="ER"/>
</dbReference>
<dbReference type="GO" id="GO:0016651">
    <property type="term" value="F:oxidoreductase activity, acting on NAD(P)H"/>
    <property type="evidence" value="ECO:0007669"/>
    <property type="project" value="InterPro"/>
</dbReference>
<dbReference type="PANTHER" id="PTHR45348">
    <property type="entry name" value="HYPOTHETICAL OXIDOREDUCTASE (EUROFUNG)"/>
    <property type="match status" value="1"/>
</dbReference>
<dbReference type="CDD" id="cd08249">
    <property type="entry name" value="enoyl_reductase_like"/>
    <property type="match status" value="1"/>
</dbReference>
<reference evidence="4" key="1">
    <citation type="journal article" date="2023" name="Mol. Phylogenet. Evol.">
        <title>Genome-scale phylogeny and comparative genomics of the fungal order Sordariales.</title>
        <authorList>
            <person name="Hensen N."/>
            <person name="Bonometti L."/>
            <person name="Westerberg I."/>
            <person name="Brannstrom I.O."/>
            <person name="Guillou S."/>
            <person name="Cros-Aarteil S."/>
            <person name="Calhoun S."/>
            <person name="Haridas S."/>
            <person name="Kuo A."/>
            <person name="Mondo S."/>
            <person name="Pangilinan J."/>
            <person name="Riley R."/>
            <person name="LaButti K."/>
            <person name="Andreopoulos B."/>
            <person name="Lipzen A."/>
            <person name="Chen C."/>
            <person name="Yan M."/>
            <person name="Daum C."/>
            <person name="Ng V."/>
            <person name="Clum A."/>
            <person name="Steindorff A."/>
            <person name="Ohm R.A."/>
            <person name="Martin F."/>
            <person name="Silar P."/>
            <person name="Natvig D.O."/>
            <person name="Lalanne C."/>
            <person name="Gautier V."/>
            <person name="Ament-Velasquez S.L."/>
            <person name="Kruys A."/>
            <person name="Hutchinson M.I."/>
            <person name="Powell A.J."/>
            <person name="Barry K."/>
            <person name="Miller A.N."/>
            <person name="Grigoriev I.V."/>
            <person name="Debuchy R."/>
            <person name="Gladieux P."/>
            <person name="Hiltunen Thoren M."/>
            <person name="Johannesson H."/>
        </authorList>
    </citation>
    <scope>NUCLEOTIDE SEQUENCE</scope>
    <source>
        <strain evidence="4">CBS 232.78</strain>
    </source>
</reference>
<keyword evidence="2" id="KW-0560">Oxidoreductase</keyword>
<dbReference type="PANTHER" id="PTHR45348:SF5">
    <property type="entry name" value="OXIDOREDUCTASE, PUTATIVE (AFU_ORTHOLOGUE AFUA_8G01420)-RELATED"/>
    <property type="match status" value="1"/>
</dbReference>
<dbReference type="Proteomes" id="UP001285441">
    <property type="component" value="Unassembled WGS sequence"/>
</dbReference>
<dbReference type="InterPro" id="IPR036291">
    <property type="entry name" value="NAD(P)-bd_dom_sf"/>
</dbReference>
<sequence length="358" mass="38262">MKEAVVAPGPTVKIIDSPIPEPNDDQVRIKIVVSGTNPKDWKLPTHYMPDLVINQGDDIAGIVDKVGANVTEFKVGDRVAAFHEMIKPHGSYAEYGIAWSHTTFPIPETISFEEAATIPLAAMTSAVALYVRLGFPSPVPVAEAPHESLPQPLDSTPLIVYGAGSAVGAFAIQLAVRSGIHPLICVAGKSAGFVEKLLDPSKGDVLIDYRAGDEVVVEGLQKALAGREALYALDAVSEKGSYANIAKVLSKTGGAKLTLVLKDAFDIAVKEYPEFDVSWTMVGAVHIDQKEFGRALYREFSRGLSEGWFEPHPHEVVPGGLEGLQVALDNLKNGKASAIKYVVRIAETKGVGVGTRFV</sequence>
<evidence type="ECO:0000256" key="1">
    <source>
        <dbReference type="ARBA" id="ARBA00008072"/>
    </source>
</evidence>
<dbReference type="Gene3D" id="3.40.50.720">
    <property type="entry name" value="NAD(P)-binding Rossmann-like Domain"/>
    <property type="match status" value="1"/>
</dbReference>
<dbReference type="EMBL" id="JAULSW010000001">
    <property type="protein sequence ID" value="KAK3392753.1"/>
    <property type="molecule type" value="Genomic_DNA"/>
</dbReference>
<protein>
    <submittedName>
        <fullName evidence="4">Alcohol dehydrogenase-like protein</fullName>
    </submittedName>
</protein>
<reference evidence="4" key="2">
    <citation type="submission" date="2023-06" db="EMBL/GenBank/DDBJ databases">
        <authorList>
            <consortium name="Lawrence Berkeley National Laboratory"/>
            <person name="Haridas S."/>
            <person name="Hensen N."/>
            <person name="Bonometti L."/>
            <person name="Westerberg I."/>
            <person name="Brannstrom I.O."/>
            <person name="Guillou S."/>
            <person name="Cros-Aarteil S."/>
            <person name="Calhoun S."/>
            <person name="Kuo A."/>
            <person name="Mondo S."/>
            <person name="Pangilinan J."/>
            <person name="Riley R."/>
            <person name="LaButti K."/>
            <person name="Andreopoulos B."/>
            <person name="Lipzen A."/>
            <person name="Chen C."/>
            <person name="Yanf M."/>
            <person name="Daum C."/>
            <person name="Ng V."/>
            <person name="Clum A."/>
            <person name="Steindorff A."/>
            <person name="Ohm R."/>
            <person name="Martin F."/>
            <person name="Silar P."/>
            <person name="Natvig D."/>
            <person name="Lalanne C."/>
            <person name="Gautier V."/>
            <person name="Ament-velasquez S.L."/>
            <person name="Kruys A."/>
            <person name="Hutchinson M.I."/>
            <person name="Powell A.J."/>
            <person name="Barry K."/>
            <person name="Miller A.N."/>
            <person name="Grigoriev I.V."/>
            <person name="Debuchy R."/>
            <person name="Gladieux P."/>
            <person name="Thoren M.H."/>
            <person name="Johannesson H."/>
        </authorList>
    </citation>
    <scope>NUCLEOTIDE SEQUENCE</scope>
    <source>
        <strain evidence="4">CBS 232.78</strain>
    </source>
</reference>
<evidence type="ECO:0000256" key="2">
    <source>
        <dbReference type="ARBA" id="ARBA00023002"/>
    </source>
</evidence>
<comment type="similarity">
    <text evidence="1">Belongs to the zinc-containing alcohol dehydrogenase family.</text>
</comment>
<dbReference type="AlphaFoldDB" id="A0AAE0U6F5"/>
<feature type="domain" description="Enoyl reductase (ER)" evidence="3">
    <location>
        <begin position="9"/>
        <end position="339"/>
    </location>
</feature>
<gene>
    <name evidence="4" type="ORF">B0H63DRAFT_554251</name>
</gene>
<name>A0AAE0U6F5_9PEZI</name>
<organism evidence="4 5">
    <name type="scientific">Podospora didyma</name>
    <dbReference type="NCBI Taxonomy" id="330526"/>
    <lineage>
        <taxon>Eukaryota</taxon>
        <taxon>Fungi</taxon>
        <taxon>Dikarya</taxon>
        <taxon>Ascomycota</taxon>
        <taxon>Pezizomycotina</taxon>
        <taxon>Sordariomycetes</taxon>
        <taxon>Sordariomycetidae</taxon>
        <taxon>Sordariales</taxon>
        <taxon>Podosporaceae</taxon>
        <taxon>Podospora</taxon>
    </lineage>
</organism>